<dbReference type="Gene3D" id="2.60.120.180">
    <property type="match status" value="1"/>
</dbReference>
<dbReference type="PANTHER" id="PTHR34002">
    <property type="entry name" value="BLR1656 PROTEIN"/>
    <property type="match status" value="1"/>
</dbReference>
<keyword evidence="3" id="KW-0732">Signal</keyword>
<proteinExistence type="inferred from homology"/>
<dbReference type="GO" id="GO:0008810">
    <property type="term" value="F:cellulase activity"/>
    <property type="evidence" value="ECO:0007669"/>
    <property type="project" value="InterPro"/>
</dbReference>
<dbReference type="AlphaFoldDB" id="A0A7Y9PJG5"/>
<keyword evidence="2" id="KW-0624">Polysaccharide degradation</keyword>
<evidence type="ECO:0000313" key="5">
    <source>
        <dbReference type="Proteomes" id="UP000589520"/>
    </source>
</evidence>
<dbReference type="InterPro" id="IPR013320">
    <property type="entry name" value="ConA-like_dom_sf"/>
</dbReference>
<dbReference type="Proteomes" id="UP000589520">
    <property type="component" value="Unassembled WGS sequence"/>
</dbReference>
<keyword evidence="5" id="KW-1185">Reference proteome</keyword>
<evidence type="ECO:0000256" key="3">
    <source>
        <dbReference type="SAM" id="SignalP"/>
    </source>
</evidence>
<gene>
    <name evidence="4" type="ORF">HDF17_002591</name>
</gene>
<sequence length="264" mass="28618">MIQCSLRSILATAFVAIVCLIQPTIASATSCSPSGSYSFIYPSGSAIYETNNPYGDEGDSTTGTCVVNTAVYAESNLAWYTQWNQPTGETYNVYSYPEAIFDNSYSYTNLPRTLSSITSIPSTWNYGLSASDSTGYDVAYDVWVYPTSSATGTPTAEVMIWTAANFGQDGTNVGTYTIDGIPFTLYQTLPADYSWTTHPVYSFVAQNSVSYISGDLKQFLTTLTNNGYISTSTYLTSIDVGVEVRGTSGTGSLSTYDYSVYVNY</sequence>
<accession>A0A7Y9PJG5</accession>
<dbReference type="RefSeq" id="WP_179491547.1">
    <property type="nucleotide sequence ID" value="NZ_JACCCW010000002.1"/>
</dbReference>
<evidence type="ECO:0000256" key="1">
    <source>
        <dbReference type="ARBA" id="ARBA00005519"/>
    </source>
</evidence>
<feature type="signal peptide" evidence="3">
    <location>
        <begin position="1"/>
        <end position="28"/>
    </location>
</feature>
<evidence type="ECO:0000313" key="4">
    <source>
        <dbReference type="EMBL" id="NYF80271.1"/>
    </source>
</evidence>
<dbReference type="PANTHER" id="PTHR34002:SF9">
    <property type="entry name" value="XYLOGLUCAN-SPECIFIC ENDO-BETA-1,4-GLUCANASE A"/>
    <property type="match status" value="1"/>
</dbReference>
<dbReference type="GO" id="GO:0000272">
    <property type="term" value="P:polysaccharide catabolic process"/>
    <property type="evidence" value="ECO:0007669"/>
    <property type="project" value="UniProtKB-KW"/>
</dbReference>
<comment type="similarity">
    <text evidence="1 2">Belongs to the glycosyl hydrolase 12 (cellulase H) family.</text>
</comment>
<dbReference type="InterPro" id="IPR002594">
    <property type="entry name" value="GH12"/>
</dbReference>
<keyword evidence="2" id="KW-0119">Carbohydrate metabolism</keyword>
<dbReference type="InterPro" id="IPR013319">
    <property type="entry name" value="GH11/12"/>
</dbReference>
<dbReference type="SUPFAM" id="SSF49899">
    <property type="entry name" value="Concanavalin A-like lectins/glucanases"/>
    <property type="match status" value="1"/>
</dbReference>
<name>A0A7Y9PJG5_9BACT</name>
<keyword evidence="2" id="KW-0378">Hydrolase</keyword>
<organism evidence="4 5">
    <name type="scientific">Granulicella arctica</name>
    <dbReference type="NCBI Taxonomy" id="940613"/>
    <lineage>
        <taxon>Bacteria</taxon>
        <taxon>Pseudomonadati</taxon>
        <taxon>Acidobacteriota</taxon>
        <taxon>Terriglobia</taxon>
        <taxon>Terriglobales</taxon>
        <taxon>Acidobacteriaceae</taxon>
        <taxon>Granulicella</taxon>
    </lineage>
</organism>
<dbReference type="EMBL" id="JACCCW010000002">
    <property type="protein sequence ID" value="NYF80271.1"/>
    <property type="molecule type" value="Genomic_DNA"/>
</dbReference>
<evidence type="ECO:0000256" key="2">
    <source>
        <dbReference type="RuleBase" id="RU361163"/>
    </source>
</evidence>
<comment type="caution">
    <text evidence="4">The sequence shown here is derived from an EMBL/GenBank/DDBJ whole genome shotgun (WGS) entry which is preliminary data.</text>
</comment>
<reference evidence="4 5" key="1">
    <citation type="submission" date="2020-07" db="EMBL/GenBank/DDBJ databases">
        <title>Genomic Encyclopedia of Type Strains, Phase IV (KMG-V): Genome sequencing to study the core and pangenomes of soil and plant-associated prokaryotes.</title>
        <authorList>
            <person name="Whitman W."/>
        </authorList>
    </citation>
    <scope>NUCLEOTIDE SEQUENCE [LARGE SCALE GENOMIC DNA]</scope>
    <source>
        <strain evidence="4 5">X4EP2</strain>
    </source>
</reference>
<dbReference type="PROSITE" id="PS51257">
    <property type="entry name" value="PROKAR_LIPOPROTEIN"/>
    <property type="match status" value="1"/>
</dbReference>
<feature type="chain" id="PRO_5030788902" evidence="3">
    <location>
        <begin position="29"/>
        <end position="264"/>
    </location>
</feature>
<dbReference type="Pfam" id="PF01670">
    <property type="entry name" value="Glyco_hydro_12"/>
    <property type="match status" value="1"/>
</dbReference>
<keyword evidence="2" id="KW-0326">Glycosidase</keyword>
<protein>
    <submittedName>
        <fullName evidence="4">Uncharacterized protein</fullName>
    </submittedName>
</protein>